<proteinExistence type="inferred from homology"/>
<protein>
    <recommendedName>
        <fullName evidence="4">RNA pyrophosphohydrolase</fullName>
        <ecNumber evidence="4">3.6.1.-</ecNumber>
    </recommendedName>
    <alternativeName>
        <fullName evidence="4">(Di)nucleoside polyphosphate hydrolase</fullName>
    </alternativeName>
</protein>
<dbReference type="PRINTS" id="PR00502">
    <property type="entry name" value="NUDIXFAMILY"/>
</dbReference>
<dbReference type="InterPro" id="IPR020084">
    <property type="entry name" value="NUDIX_hydrolase_CS"/>
</dbReference>
<comment type="cofactor">
    <cofactor evidence="1">
        <name>Mn(2+)</name>
        <dbReference type="ChEBI" id="CHEBI:29035"/>
    </cofactor>
</comment>
<dbReference type="CDD" id="cd03671">
    <property type="entry name" value="NUDIX_Ap4A_hydrolase_plant_like"/>
    <property type="match status" value="1"/>
</dbReference>
<name>A0ABM6Q5B3_9PROT</name>
<evidence type="ECO:0000313" key="7">
    <source>
        <dbReference type="EMBL" id="AUG51660.1"/>
    </source>
</evidence>
<dbReference type="InterPro" id="IPR020476">
    <property type="entry name" value="Nudix_hydrolase"/>
</dbReference>
<dbReference type="Pfam" id="PF00293">
    <property type="entry name" value="NUDIX"/>
    <property type="match status" value="1"/>
</dbReference>
<dbReference type="InterPro" id="IPR022927">
    <property type="entry name" value="RppH"/>
</dbReference>
<dbReference type="EC" id="3.6.1.-" evidence="4"/>
<feature type="short sequence motif" description="Nudix box" evidence="4">
    <location>
        <begin position="78"/>
        <end position="99"/>
    </location>
</feature>
<comment type="similarity">
    <text evidence="4">Belongs to the Nudix hydrolase family. RppH subfamily.</text>
</comment>
<comment type="function">
    <text evidence="4">Accelerates the degradation of transcripts by removing pyrophosphate from the 5'-end of triphosphorylated RNA, leading to a more labile monophosphorylated state that can stimulate subsequent ribonuclease cleavage.</text>
</comment>
<reference evidence="7 8" key="1">
    <citation type="submission" date="2017-10" db="EMBL/GenBank/DDBJ databases">
        <title>Biodiversity and function of Thalassospira species in the particle-attached aromatic-hydrocarbon-degrading consortia from the surface seawater of the China South Sea.</title>
        <authorList>
            <person name="Dong C."/>
            <person name="Liu R."/>
            <person name="Shao Z."/>
        </authorList>
    </citation>
    <scope>NUCLEOTIDE SEQUENCE [LARGE SCALE GENOMIC DNA]</scope>
    <source>
        <strain evidence="7 8">CSC3H3</strain>
    </source>
</reference>
<comment type="cofactor">
    <cofactor evidence="4">
        <name>a divalent metal cation</name>
        <dbReference type="ChEBI" id="CHEBI:60240"/>
    </cofactor>
</comment>
<accession>A0ABM6Q5B3</accession>
<evidence type="ECO:0000256" key="1">
    <source>
        <dbReference type="ARBA" id="ARBA00001936"/>
    </source>
</evidence>
<evidence type="ECO:0000256" key="5">
    <source>
        <dbReference type="SAM" id="MobiDB-lite"/>
    </source>
</evidence>
<evidence type="ECO:0000256" key="2">
    <source>
        <dbReference type="ARBA" id="ARBA00001946"/>
    </source>
</evidence>
<dbReference type="Proteomes" id="UP000233458">
    <property type="component" value="Chromosome"/>
</dbReference>
<dbReference type="PROSITE" id="PS51462">
    <property type="entry name" value="NUDIX"/>
    <property type="match status" value="1"/>
</dbReference>
<keyword evidence="3 4" id="KW-0378">Hydrolase</keyword>
<dbReference type="InterPro" id="IPR015797">
    <property type="entry name" value="NUDIX_hydrolase-like_dom_sf"/>
</dbReference>
<dbReference type="NCBIfam" id="NF001938">
    <property type="entry name" value="PRK00714.1-5"/>
    <property type="match status" value="1"/>
</dbReference>
<dbReference type="InterPro" id="IPR000086">
    <property type="entry name" value="NUDIX_hydrolase_dom"/>
</dbReference>
<dbReference type="Gene3D" id="3.90.79.10">
    <property type="entry name" value="Nucleoside Triphosphate Pyrophosphohydrolase"/>
    <property type="match status" value="1"/>
</dbReference>
<dbReference type="PANTHER" id="PTHR11839:SF22">
    <property type="entry name" value="NUDIX HYDROLASE 26, CHLOROPLASTIC"/>
    <property type="match status" value="1"/>
</dbReference>
<evidence type="ECO:0000313" key="8">
    <source>
        <dbReference type="Proteomes" id="UP000233458"/>
    </source>
</evidence>
<comment type="cofactor">
    <cofactor evidence="2">
        <name>Mg(2+)</name>
        <dbReference type="ChEBI" id="CHEBI:18420"/>
    </cofactor>
</comment>
<gene>
    <name evidence="4" type="primary">rppH</name>
    <name evidence="4" type="synonym">nudH</name>
    <name evidence="7" type="ORF">CSC3H3_02230</name>
</gene>
<dbReference type="EMBL" id="CP024199">
    <property type="protein sequence ID" value="AUG51660.1"/>
    <property type="molecule type" value="Genomic_DNA"/>
</dbReference>
<feature type="compositionally biased region" description="Basic residues" evidence="5">
    <location>
        <begin position="10"/>
        <end position="21"/>
    </location>
</feature>
<evidence type="ECO:0000259" key="6">
    <source>
        <dbReference type="PROSITE" id="PS51462"/>
    </source>
</evidence>
<organism evidence="7 8">
    <name type="scientific">Thalassospira marina</name>
    <dbReference type="NCBI Taxonomy" id="2048283"/>
    <lineage>
        <taxon>Bacteria</taxon>
        <taxon>Pseudomonadati</taxon>
        <taxon>Pseudomonadota</taxon>
        <taxon>Alphaproteobacteria</taxon>
        <taxon>Rhodospirillales</taxon>
        <taxon>Thalassospiraceae</taxon>
        <taxon>Thalassospira</taxon>
    </lineage>
</organism>
<evidence type="ECO:0000256" key="4">
    <source>
        <dbReference type="HAMAP-Rule" id="MF_00298"/>
    </source>
</evidence>
<feature type="region of interest" description="Disordered" evidence="5">
    <location>
        <begin position="1"/>
        <end position="42"/>
    </location>
</feature>
<evidence type="ECO:0000256" key="3">
    <source>
        <dbReference type="ARBA" id="ARBA00022801"/>
    </source>
</evidence>
<sequence length="202" mass="22889">MSKDPVKKAKADKKKKSKKRKPEGLPLPIDAGQSSDSDMPGSDLPYRPCVGIALFNEKGEVWIGNRIGFEGAWQLPQGGIDGDETPKDAALRELMEEIGTDKAEIIAETPEWLTYDLPAHLIGKAFGGKYRGQKQKWFAMRYLGQDEDFVIHGDHPEFDAWRWNDFLSLPDMIVPFKRPVYQQLVEIFKTVPDQIKQSEDQA</sequence>
<feature type="domain" description="Nudix hydrolase" evidence="6">
    <location>
        <begin position="45"/>
        <end position="186"/>
    </location>
</feature>
<keyword evidence="8" id="KW-1185">Reference proteome</keyword>
<dbReference type="PANTHER" id="PTHR11839">
    <property type="entry name" value="UDP/ADP-SUGAR PYROPHOSPHATASE"/>
    <property type="match status" value="1"/>
</dbReference>
<dbReference type="HAMAP" id="MF_00298">
    <property type="entry name" value="Nudix_RppH"/>
    <property type="match status" value="1"/>
</dbReference>
<dbReference type="PROSITE" id="PS00893">
    <property type="entry name" value="NUDIX_BOX"/>
    <property type="match status" value="1"/>
</dbReference>
<dbReference type="SUPFAM" id="SSF55811">
    <property type="entry name" value="Nudix"/>
    <property type="match status" value="1"/>
</dbReference>
<dbReference type="NCBIfam" id="NF001936">
    <property type="entry name" value="PRK00714.1-3"/>
    <property type="match status" value="1"/>
</dbReference>